<dbReference type="AlphaFoldDB" id="A0A1W2HAZ7"/>
<dbReference type="PANTHER" id="PTHR34220">
    <property type="entry name" value="SENSOR HISTIDINE KINASE YPDA"/>
    <property type="match status" value="1"/>
</dbReference>
<dbReference type="GO" id="GO:0000155">
    <property type="term" value="F:phosphorelay sensor kinase activity"/>
    <property type="evidence" value="ECO:0007669"/>
    <property type="project" value="InterPro"/>
</dbReference>
<dbReference type="PANTHER" id="PTHR34220:SF7">
    <property type="entry name" value="SENSOR HISTIDINE KINASE YPDA"/>
    <property type="match status" value="1"/>
</dbReference>
<dbReference type="Proteomes" id="UP000192333">
    <property type="component" value="Chromosome I"/>
</dbReference>
<name>A0A1W2HAZ7_9BACT</name>
<proteinExistence type="predicted"/>
<keyword evidence="1" id="KW-1133">Transmembrane helix</keyword>
<dbReference type="InterPro" id="IPR010559">
    <property type="entry name" value="Sig_transdc_His_kin_internal"/>
</dbReference>
<protein>
    <submittedName>
        <fullName evidence="3">Putative regulator of cell autolysis</fullName>
    </submittedName>
</protein>
<evidence type="ECO:0000313" key="3">
    <source>
        <dbReference type="EMBL" id="SMD45902.1"/>
    </source>
</evidence>
<organism evidence="3 4">
    <name type="scientific">Aquiflexum balticum DSM 16537</name>
    <dbReference type="NCBI Taxonomy" id="758820"/>
    <lineage>
        <taxon>Bacteria</taxon>
        <taxon>Pseudomonadati</taxon>
        <taxon>Bacteroidota</taxon>
        <taxon>Cytophagia</taxon>
        <taxon>Cytophagales</taxon>
        <taxon>Cyclobacteriaceae</taxon>
        <taxon>Aquiflexum</taxon>
    </lineage>
</organism>
<evidence type="ECO:0000256" key="1">
    <source>
        <dbReference type="SAM" id="Phobius"/>
    </source>
</evidence>
<dbReference type="STRING" id="758820.SAMN00777080_4575"/>
<feature type="transmembrane region" description="Helical" evidence="1">
    <location>
        <begin position="41"/>
        <end position="61"/>
    </location>
</feature>
<feature type="transmembrane region" description="Helical" evidence="1">
    <location>
        <begin position="115"/>
        <end position="139"/>
    </location>
</feature>
<evidence type="ECO:0000313" key="4">
    <source>
        <dbReference type="Proteomes" id="UP000192333"/>
    </source>
</evidence>
<dbReference type="SUPFAM" id="SSF55874">
    <property type="entry name" value="ATPase domain of HSP90 chaperone/DNA topoisomerase II/histidine kinase"/>
    <property type="match status" value="1"/>
</dbReference>
<sequence length="354" mass="40814">MQRVNLTKTQKYWTFQILGWGSIVFVETINYSFFILKHFDWNFVIQFLILSVSGILVSHFYRKVFIKPSLFEKSLSKIWLRALTDTFLITLSIVLIYFSPLLFEVNPNFTKDVFLISFLGQIMNVARYVVVWIIIYYLYHILNRNKEISEQKLKMENLIKTSELELLKSQLNPHFLFNALNSIKALVLIDAEKARTAIIKLSELLRFTLNYEKTPLINLSDEINEVIKYLELEKIRFGERLNVEIDLEEDSLHAKVPPAMVLTLVENAIKHGINKLPDGGTIRITSSISSKTCKIEITNPGVLSVVNTKGIGLENVKKRLNNLFGENSAFILKSKLSDQISAKLIFPLKYSTND</sequence>
<keyword evidence="4" id="KW-1185">Reference proteome</keyword>
<dbReference type="GO" id="GO:0016020">
    <property type="term" value="C:membrane"/>
    <property type="evidence" value="ECO:0007669"/>
    <property type="project" value="InterPro"/>
</dbReference>
<dbReference type="InterPro" id="IPR050640">
    <property type="entry name" value="Bact_2-comp_sensor_kinase"/>
</dbReference>
<keyword evidence="1" id="KW-0472">Membrane</keyword>
<reference evidence="4" key="1">
    <citation type="submission" date="2017-04" db="EMBL/GenBank/DDBJ databases">
        <authorList>
            <person name="Varghese N."/>
            <person name="Submissions S."/>
        </authorList>
    </citation>
    <scope>NUCLEOTIDE SEQUENCE [LARGE SCALE GENOMIC DNA]</scope>
    <source>
        <strain evidence="4">DSM 16537</strain>
    </source>
</reference>
<dbReference type="OrthoDB" id="9792992at2"/>
<feature type="transmembrane region" description="Helical" evidence="1">
    <location>
        <begin position="82"/>
        <end position="103"/>
    </location>
</feature>
<evidence type="ECO:0000259" key="2">
    <source>
        <dbReference type="Pfam" id="PF06580"/>
    </source>
</evidence>
<feature type="domain" description="Signal transduction histidine kinase internal region" evidence="2">
    <location>
        <begin position="163"/>
        <end position="241"/>
    </location>
</feature>
<dbReference type="Gene3D" id="3.30.565.10">
    <property type="entry name" value="Histidine kinase-like ATPase, C-terminal domain"/>
    <property type="match status" value="1"/>
</dbReference>
<dbReference type="InterPro" id="IPR036890">
    <property type="entry name" value="HATPase_C_sf"/>
</dbReference>
<gene>
    <name evidence="3" type="ORF">SAMN00777080_4575</name>
</gene>
<accession>A0A1W2HAZ7</accession>
<dbReference type="Pfam" id="PF06580">
    <property type="entry name" value="His_kinase"/>
    <property type="match status" value="1"/>
</dbReference>
<dbReference type="RefSeq" id="WP_084122867.1">
    <property type="nucleotide sequence ID" value="NZ_LT838813.1"/>
</dbReference>
<feature type="transmembrane region" description="Helical" evidence="1">
    <location>
        <begin position="12"/>
        <end position="35"/>
    </location>
</feature>
<dbReference type="EMBL" id="LT838813">
    <property type="protein sequence ID" value="SMD45902.1"/>
    <property type="molecule type" value="Genomic_DNA"/>
</dbReference>
<keyword evidence="1" id="KW-0812">Transmembrane</keyword>